<dbReference type="InterPro" id="IPR038177">
    <property type="entry name" value="IAT_beta_sf"/>
</dbReference>
<sequence length="299" mass="33790">MLALVPELARSIEQGTTAEVLKSEAGSLADRASESWLTNLLSTRQGVTEISITGITSSEPVWSFMFLRPVTESRDLRDNTFIQSSLFREGGRTTFNLGYGYRRMVCDEKVLLGTNIFFDHEFPYDHQRMSVGGELRTTVGEINTNLYRALTKWKDVGGNMEERALGGYDAEVALAVPYIPSAHMRFKHFCWNGEDNIEDVKGNTFSLTGSLYEGLSVEAGYTDYNSGNNEGRSFERFLTLAYNFSFGGNDVNRATKPHTISTPYTFESMVDRRFEKVRRENRIMKARRNASFNVTVTGF</sequence>
<organism evidence="3 4">
    <name type="scientific">Pelodictyon luteolum</name>
    <dbReference type="NCBI Taxonomy" id="1100"/>
    <lineage>
        <taxon>Bacteria</taxon>
        <taxon>Pseudomonadati</taxon>
        <taxon>Chlorobiota</taxon>
        <taxon>Chlorobiia</taxon>
        <taxon>Chlorobiales</taxon>
        <taxon>Chlorobiaceae</taxon>
        <taxon>Chlorobium/Pelodictyon group</taxon>
        <taxon>Pelodictyon</taxon>
    </lineage>
</organism>
<comment type="caution">
    <text evidence="3">The sequence shown here is derived from an EMBL/GenBank/DDBJ whole genome shotgun (WGS) entry which is preliminary data.</text>
</comment>
<accession>A0A165L6Y7</accession>
<feature type="domain" description="Inverse autotransporter beta-domain" evidence="2">
    <location>
        <begin position="16"/>
        <end position="281"/>
    </location>
</feature>
<comment type="similarity">
    <text evidence="1">Belongs to the intimin/invasin family.</text>
</comment>
<proteinExistence type="inferred from homology"/>
<dbReference type="PANTHER" id="PTHR39576:SF2">
    <property type="entry name" value="ATTACHING AND EFFACING PROTEIN HOMOLOG-RELATED"/>
    <property type="match status" value="1"/>
</dbReference>
<evidence type="ECO:0000313" key="4">
    <source>
        <dbReference type="Proteomes" id="UP000076481"/>
    </source>
</evidence>
<dbReference type="EMBL" id="LVWG01000035">
    <property type="protein sequence ID" value="KZK73652.1"/>
    <property type="molecule type" value="Genomic_DNA"/>
</dbReference>
<dbReference type="GO" id="GO:0009279">
    <property type="term" value="C:cell outer membrane"/>
    <property type="evidence" value="ECO:0007669"/>
    <property type="project" value="TreeGrafter"/>
</dbReference>
<dbReference type="Pfam" id="PF11924">
    <property type="entry name" value="IAT_beta"/>
    <property type="match status" value="1"/>
</dbReference>
<dbReference type="Gene3D" id="2.40.160.160">
    <property type="entry name" value="Inverse autotransporter, beta-domain"/>
    <property type="match status" value="1"/>
</dbReference>
<gene>
    <name evidence="3" type="ORF">A3K90_08550</name>
</gene>
<reference evidence="3 4" key="1">
    <citation type="submission" date="2016-03" db="EMBL/GenBank/DDBJ databases">
        <title>Speciation and ecological success in dimly lit waters: horizontal gene transfer in a green sulfur bacteria bloom unveiled by metagenomic assembly.</title>
        <authorList>
            <person name="Llorens-Mares T."/>
            <person name="Liu Z."/>
            <person name="Allen L.Z."/>
            <person name="Rusch D.B."/>
            <person name="Craig M.T."/>
            <person name="Dupont C.L."/>
            <person name="Bryant D.A."/>
            <person name="Casamayor E.O."/>
        </authorList>
    </citation>
    <scope>NUCLEOTIDE SEQUENCE [LARGE SCALE GENOMIC DNA]</scope>
    <source>
        <strain evidence="3">CIII</strain>
    </source>
</reference>
<protein>
    <recommendedName>
        <fullName evidence="2">Inverse autotransporter beta-domain domain-containing protein</fullName>
    </recommendedName>
</protein>
<evidence type="ECO:0000256" key="1">
    <source>
        <dbReference type="ARBA" id="ARBA00010116"/>
    </source>
</evidence>
<dbReference type="Proteomes" id="UP000076481">
    <property type="component" value="Unassembled WGS sequence"/>
</dbReference>
<name>A0A165L6Y7_PELLU</name>
<evidence type="ECO:0000259" key="2">
    <source>
        <dbReference type="Pfam" id="PF11924"/>
    </source>
</evidence>
<evidence type="ECO:0000313" key="3">
    <source>
        <dbReference type="EMBL" id="KZK73652.1"/>
    </source>
</evidence>
<dbReference type="InterPro" id="IPR051715">
    <property type="entry name" value="Intimin-Invasin_domain"/>
</dbReference>
<dbReference type="PANTHER" id="PTHR39576">
    <property type="entry name" value="ATTACHING AND EFFACING PROTEIN HOMOLOG-RELATED-RELATED"/>
    <property type="match status" value="1"/>
</dbReference>
<dbReference type="InterPro" id="IPR024519">
    <property type="entry name" value="IAT_beta"/>
</dbReference>
<dbReference type="AlphaFoldDB" id="A0A165L6Y7"/>